<dbReference type="SUPFAM" id="SSF46785">
    <property type="entry name" value="Winged helix' DNA-binding domain"/>
    <property type="match status" value="1"/>
</dbReference>
<dbReference type="InterPro" id="IPR001845">
    <property type="entry name" value="HTH_ArsR_DNA-bd_dom"/>
</dbReference>
<dbReference type="InterPro" id="IPR011991">
    <property type="entry name" value="ArsR-like_HTH"/>
</dbReference>
<accession>A0A2Y9AQZ6</accession>
<dbReference type="RefSeq" id="WP_258369483.1">
    <property type="nucleotide sequence ID" value="NZ_QKLZ01000010.1"/>
</dbReference>
<evidence type="ECO:0000313" key="6">
    <source>
        <dbReference type="Proteomes" id="UP000250222"/>
    </source>
</evidence>
<dbReference type="InterPro" id="IPR036390">
    <property type="entry name" value="WH_DNA-bd_sf"/>
</dbReference>
<dbReference type="SMART" id="SM00418">
    <property type="entry name" value="HTH_ARSR"/>
    <property type="match status" value="1"/>
</dbReference>
<protein>
    <submittedName>
        <fullName evidence="5">Transcriptional regulator, ArsR family</fullName>
    </submittedName>
</protein>
<reference evidence="5 6" key="1">
    <citation type="submission" date="2016-10" db="EMBL/GenBank/DDBJ databases">
        <authorList>
            <person name="Cai Z."/>
        </authorList>
    </citation>
    <scope>NUCLEOTIDE SEQUENCE [LARGE SCALE GENOMIC DNA]</scope>
    <source>
        <strain evidence="5 6">CGMCC 1.10826</strain>
    </source>
</reference>
<gene>
    <name evidence="5" type="ORF">SAMN05216184_11038</name>
</gene>
<sequence>MPDRAIDTPVYVMKAELFKALGHPVRIRALELLRDGDRPVSTLLTEIGIEASHLSQHLAVLRRAGVVAKSRQGNTVTYTLVDDSLATMLDAARTFLLGSHGRTREALGSDGQAR</sequence>
<dbReference type="GO" id="GO:0003677">
    <property type="term" value="F:DNA binding"/>
    <property type="evidence" value="ECO:0007669"/>
    <property type="project" value="UniProtKB-KW"/>
</dbReference>
<keyword evidence="1" id="KW-0805">Transcription regulation</keyword>
<feature type="domain" description="HTH arsR-type" evidence="4">
    <location>
        <begin position="6"/>
        <end position="100"/>
    </location>
</feature>
<evidence type="ECO:0000256" key="2">
    <source>
        <dbReference type="ARBA" id="ARBA00023125"/>
    </source>
</evidence>
<dbReference type="CDD" id="cd00090">
    <property type="entry name" value="HTH_ARSR"/>
    <property type="match status" value="1"/>
</dbReference>
<keyword evidence="6" id="KW-1185">Reference proteome</keyword>
<dbReference type="Pfam" id="PF01022">
    <property type="entry name" value="HTH_5"/>
    <property type="match status" value="1"/>
</dbReference>
<dbReference type="AlphaFoldDB" id="A0A2Y9AQZ6"/>
<dbReference type="PANTHER" id="PTHR43132:SF2">
    <property type="entry name" value="ARSENICAL RESISTANCE OPERON REPRESSOR ARSR-RELATED"/>
    <property type="match status" value="1"/>
</dbReference>
<keyword evidence="2" id="KW-0238">DNA-binding</keyword>
<keyword evidence="3" id="KW-0804">Transcription</keyword>
<dbReference type="InterPro" id="IPR051011">
    <property type="entry name" value="Metal_resp_trans_reg"/>
</dbReference>
<dbReference type="Proteomes" id="UP000250222">
    <property type="component" value="Unassembled WGS sequence"/>
</dbReference>
<dbReference type="PANTHER" id="PTHR43132">
    <property type="entry name" value="ARSENICAL RESISTANCE OPERON REPRESSOR ARSR-RELATED"/>
    <property type="match status" value="1"/>
</dbReference>
<proteinExistence type="predicted"/>
<dbReference type="GO" id="GO:0003700">
    <property type="term" value="F:DNA-binding transcription factor activity"/>
    <property type="evidence" value="ECO:0007669"/>
    <property type="project" value="InterPro"/>
</dbReference>
<dbReference type="InterPro" id="IPR036388">
    <property type="entry name" value="WH-like_DNA-bd_sf"/>
</dbReference>
<dbReference type="NCBIfam" id="NF033788">
    <property type="entry name" value="HTH_metalloreg"/>
    <property type="match status" value="1"/>
</dbReference>
<dbReference type="EMBL" id="UETB01000010">
    <property type="protein sequence ID" value="SSA44749.1"/>
    <property type="molecule type" value="Genomic_DNA"/>
</dbReference>
<organism evidence="5 6">
    <name type="scientific">Georgenia satyanarayanai</name>
    <dbReference type="NCBI Taxonomy" id="860221"/>
    <lineage>
        <taxon>Bacteria</taxon>
        <taxon>Bacillati</taxon>
        <taxon>Actinomycetota</taxon>
        <taxon>Actinomycetes</taxon>
        <taxon>Micrococcales</taxon>
        <taxon>Bogoriellaceae</taxon>
        <taxon>Georgenia</taxon>
    </lineage>
</organism>
<evidence type="ECO:0000256" key="3">
    <source>
        <dbReference type="ARBA" id="ARBA00023163"/>
    </source>
</evidence>
<dbReference type="PRINTS" id="PR00778">
    <property type="entry name" value="HTHARSR"/>
</dbReference>
<evidence type="ECO:0000313" key="5">
    <source>
        <dbReference type="EMBL" id="SSA44749.1"/>
    </source>
</evidence>
<evidence type="ECO:0000256" key="1">
    <source>
        <dbReference type="ARBA" id="ARBA00023015"/>
    </source>
</evidence>
<evidence type="ECO:0000259" key="4">
    <source>
        <dbReference type="PROSITE" id="PS50987"/>
    </source>
</evidence>
<dbReference type="PROSITE" id="PS50987">
    <property type="entry name" value="HTH_ARSR_2"/>
    <property type="match status" value="1"/>
</dbReference>
<name>A0A2Y9AQZ6_9MICO</name>
<dbReference type="Gene3D" id="1.10.10.10">
    <property type="entry name" value="Winged helix-like DNA-binding domain superfamily/Winged helix DNA-binding domain"/>
    <property type="match status" value="1"/>
</dbReference>